<dbReference type="Pfam" id="PF19747">
    <property type="entry name" value="DUF6234"/>
    <property type="match status" value="1"/>
</dbReference>
<reference evidence="4 5" key="1">
    <citation type="submission" date="2018-08" db="EMBL/GenBank/DDBJ databases">
        <title>Streptomyces globisporus 1912-4Crt, whole genome shotgun sequence.</title>
        <authorList>
            <person name="Matselyukh B."/>
        </authorList>
    </citation>
    <scope>NUCLEOTIDE SEQUENCE [LARGE SCALE GENOMIC DNA]</scope>
    <source>
        <strain evidence="4 5">1912-4Crt</strain>
    </source>
</reference>
<sequence length="162" mass="16431">MTHSESRLPGRPDERAAARQPSSDPGGCADPLTGVLLVVAEAAVGALLLLVIALRTLAPPHGPSEGFADAWGPAIALAALAVIPAGLAVALLRGRWHWAGGMQVLVAVALCAAALASAVQKRPDPWADRGPVPTISPSSAPTWNSPPCRSGGDSDECARSGR</sequence>
<organism evidence="4 5">
    <name type="scientific">Streptomyces globisporus</name>
    <dbReference type="NCBI Taxonomy" id="1908"/>
    <lineage>
        <taxon>Bacteria</taxon>
        <taxon>Bacillati</taxon>
        <taxon>Actinomycetota</taxon>
        <taxon>Actinomycetes</taxon>
        <taxon>Kitasatosporales</taxon>
        <taxon>Streptomycetaceae</taxon>
        <taxon>Streptomyces</taxon>
    </lineage>
</organism>
<proteinExistence type="predicted"/>
<dbReference type="RefSeq" id="WP_118901996.1">
    <property type="nucleotide sequence ID" value="NZ_QWFA01000036.1"/>
</dbReference>
<feature type="transmembrane region" description="Helical" evidence="2">
    <location>
        <begin position="70"/>
        <end position="92"/>
    </location>
</feature>
<gene>
    <name evidence="4" type="ORF">D3105_09245</name>
</gene>
<accession>A0A423V387</accession>
<evidence type="ECO:0000259" key="3">
    <source>
        <dbReference type="Pfam" id="PF19747"/>
    </source>
</evidence>
<keyword evidence="2" id="KW-0472">Membrane</keyword>
<feature type="domain" description="DUF6234" evidence="3">
    <location>
        <begin position="29"/>
        <end position="157"/>
    </location>
</feature>
<evidence type="ECO:0000256" key="2">
    <source>
        <dbReference type="SAM" id="Phobius"/>
    </source>
</evidence>
<keyword evidence="2" id="KW-0812">Transmembrane</keyword>
<evidence type="ECO:0000313" key="5">
    <source>
        <dbReference type="Proteomes" id="UP000285596"/>
    </source>
</evidence>
<feature type="compositionally biased region" description="Basic and acidic residues" evidence="1">
    <location>
        <begin position="1"/>
        <end position="17"/>
    </location>
</feature>
<dbReference type="Proteomes" id="UP000285596">
    <property type="component" value="Unassembled WGS sequence"/>
</dbReference>
<comment type="caution">
    <text evidence="4">The sequence shown here is derived from an EMBL/GenBank/DDBJ whole genome shotgun (WGS) entry which is preliminary data.</text>
</comment>
<keyword evidence="2" id="KW-1133">Transmembrane helix</keyword>
<feature type="transmembrane region" description="Helical" evidence="2">
    <location>
        <begin position="35"/>
        <end position="58"/>
    </location>
</feature>
<evidence type="ECO:0000256" key="1">
    <source>
        <dbReference type="SAM" id="MobiDB-lite"/>
    </source>
</evidence>
<protein>
    <recommendedName>
        <fullName evidence="3">DUF6234 domain-containing protein</fullName>
    </recommendedName>
</protein>
<feature type="transmembrane region" description="Helical" evidence="2">
    <location>
        <begin position="98"/>
        <end position="119"/>
    </location>
</feature>
<name>A0A423V387_STRGL</name>
<feature type="region of interest" description="Disordered" evidence="1">
    <location>
        <begin position="123"/>
        <end position="162"/>
    </location>
</feature>
<dbReference type="AlphaFoldDB" id="A0A423V387"/>
<evidence type="ECO:0000313" key="4">
    <source>
        <dbReference type="EMBL" id="ROV68918.1"/>
    </source>
</evidence>
<dbReference type="InterPro" id="IPR046201">
    <property type="entry name" value="DUF6234"/>
</dbReference>
<feature type="compositionally biased region" description="Polar residues" evidence="1">
    <location>
        <begin position="135"/>
        <end position="147"/>
    </location>
</feature>
<dbReference type="EMBL" id="QWFA01000036">
    <property type="protein sequence ID" value="ROV68918.1"/>
    <property type="molecule type" value="Genomic_DNA"/>
</dbReference>
<feature type="region of interest" description="Disordered" evidence="1">
    <location>
        <begin position="1"/>
        <end position="26"/>
    </location>
</feature>